<reference evidence="1 2" key="1">
    <citation type="journal article" date="2021" name="BMC Genomics">
        <title>Datura genome reveals duplications of psychoactive alkaloid biosynthetic genes and high mutation rate following tissue culture.</title>
        <authorList>
            <person name="Rajewski A."/>
            <person name="Carter-House D."/>
            <person name="Stajich J."/>
            <person name="Litt A."/>
        </authorList>
    </citation>
    <scope>NUCLEOTIDE SEQUENCE [LARGE SCALE GENOMIC DNA]</scope>
    <source>
        <strain evidence="1">AR-01</strain>
    </source>
</reference>
<name>A0ABS8UQG0_DATST</name>
<evidence type="ECO:0000313" key="2">
    <source>
        <dbReference type="Proteomes" id="UP000823775"/>
    </source>
</evidence>
<dbReference type="Proteomes" id="UP000823775">
    <property type="component" value="Unassembled WGS sequence"/>
</dbReference>
<evidence type="ECO:0000313" key="1">
    <source>
        <dbReference type="EMBL" id="MCD9560337.1"/>
    </source>
</evidence>
<comment type="caution">
    <text evidence="1">The sequence shown here is derived from an EMBL/GenBank/DDBJ whole genome shotgun (WGS) entry which is preliminary data.</text>
</comment>
<protein>
    <submittedName>
        <fullName evidence="1">Uncharacterized protein</fullName>
    </submittedName>
</protein>
<proteinExistence type="predicted"/>
<accession>A0ABS8UQG0</accession>
<gene>
    <name evidence="1" type="ORF">HAX54_018956</name>
</gene>
<sequence length="144" mass="15701">MSGFPLNLGEIIDEEINWRVVKLSTAHPFPCLITWLCKEAHVPIFAGIDVKTYATKNVQIARAAERTTEPAIEATGAELVCHASPIPTSTPSTSAVAATQSGVESAKTLSSMPQALQYAFTPANFARVFRKKDRQEKQLKPFAE</sequence>
<keyword evidence="2" id="KW-1185">Reference proteome</keyword>
<dbReference type="EMBL" id="JACEIK010002303">
    <property type="protein sequence ID" value="MCD9560337.1"/>
    <property type="molecule type" value="Genomic_DNA"/>
</dbReference>
<organism evidence="1 2">
    <name type="scientific">Datura stramonium</name>
    <name type="common">Jimsonweed</name>
    <name type="synonym">Common thornapple</name>
    <dbReference type="NCBI Taxonomy" id="4076"/>
    <lineage>
        <taxon>Eukaryota</taxon>
        <taxon>Viridiplantae</taxon>
        <taxon>Streptophyta</taxon>
        <taxon>Embryophyta</taxon>
        <taxon>Tracheophyta</taxon>
        <taxon>Spermatophyta</taxon>
        <taxon>Magnoliopsida</taxon>
        <taxon>eudicotyledons</taxon>
        <taxon>Gunneridae</taxon>
        <taxon>Pentapetalae</taxon>
        <taxon>asterids</taxon>
        <taxon>lamiids</taxon>
        <taxon>Solanales</taxon>
        <taxon>Solanaceae</taxon>
        <taxon>Solanoideae</taxon>
        <taxon>Datureae</taxon>
        <taxon>Datura</taxon>
    </lineage>
</organism>